<dbReference type="EMBL" id="LK023343">
    <property type="protein sequence ID" value="CDS10894.1"/>
    <property type="molecule type" value="Genomic_DNA"/>
</dbReference>
<feature type="region of interest" description="Disordered" evidence="1">
    <location>
        <begin position="234"/>
        <end position="317"/>
    </location>
</feature>
<proteinExistence type="predicted"/>
<dbReference type="InterPro" id="IPR013087">
    <property type="entry name" value="Znf_C2H2_type"/>
</dbReference>
<dbReference type="OrthoDB" id="18440at2759"/>
<dbReference type="InterPro" id="IPR039258">
    <property type="entry name" value="ZNF511"/>
</dbReference>
<feature type="domain" description="C2H2-type" evidence="2">
    <location>
        <begin position="94"/>
        <end position="115"/>
    </location>
</feature>
<dbReference type="PROSITE" id="PS00028">
    <property type="entry name" value="ZINC_FINGER_C2H2_1"/>
    <property type="match status" value="1"/>
</dbReference>
<evidence type="ECO:0000256" key="1">
    <source>
        <dbReference type="SAM" id="MobiDB-lite"/>
    </source>
</evidence>
<feature type="compositionally biased region" description="Basic residues" evidence="1">
    <location>
        <begin position="179"/>
        <end position="192"/>
    </location>
</feature>
<accession>A0A077WUB7</accession>
<dbReference type="PANTHER" id="PTHR21354:SF0">
    <property type="entry name" value="ZINC FINGER PROTEIN 511"/>
    <property type="match status" value="1"/>
</dbReference>
<evidence type="ECO:0000259" key="2">
    <source>
        <dbReference type="PROSITE" id="PS00028"/>
    </source>
</evidence>
<feature type="region of interest" description="Disordered" evidence="1">
    <location>
        <begin position="177"/>
        <end position="221"/>
    </location>
</feature>
<protein>
    <recommendedName>
        <fullName evidence="2">C2H2-type domain-containing protein</fullName>
    </recommendedName>
</protein>
<dbReference type="PANTHER" id="PTHR21354">
    <property type="entry name" value="ZINC FINGER PROTEIN 511"/>
    <property type="match status" value="1"/>
</dbReference>
<sequence length="317" mass="36881">MFSLYKPTKLIRDSNDPFFEEGNIAIRAYWLERDARSEQDIAIIRQEASMLADDLHCPIFCEHASCVSAYGGPIPFPSITAYEEHYEARHCHVCFPCDKTFPNATFLQLHLDEYHDAFLKIRKERGEKIYQCFVESCSKRCSTTRRRMQHLIEKHRYPSDFPFDIVATGTLSFEERQARMKRQRAKKLRAQHMKASSSTSSHEDNTAQHNQSNGKANHDDMDVDQLTNSMAALSIPKTISFGRGKPTFARRPQQQHHHHRRSGRKQQDKMDEDVQDTQEKASGQKKQDKDSTTRQRRQRNKEKNQMAIDKMDDGSSQ</sequence>
<feature type="compositionally biased region" description="Basic residues" evidence="1">
    <location>
        <begin position="253"/>
        <end position="264"/>
    </location>
</feature>
<dbReference type="AlphaFoldDB" id="A0A077WUB7"/>
<feature type="compositionally biased region" description="Basic and acidic residues" evidence="1">
    <location>
        <begin position="301"/>
        <end position="317"/>
    </location>
</feature>
<evidence type="ECO:0000313" key="3">
    <source>
        <dbReference type="EMBL" id="CDS10894.1"/>
    </source>
</evidence>
<name>A0A077WUB7_9FUNG</name>
<reference evidence="3" key="1">
    <citation type="journal article" date="2014" name="Genome Announc.">
        <title>De novo whole-genome sequence and genome annotation of Lichtheimia ramosa.</title>
        <authorList>
            <person name="Linde J."/>
            <person name="Schwartze V."/>
            <person name="Binder U."/>
            <person name="Lass-Florl C."/>
            <person name="Voigt K."/>
            <person name="Horn F."/>
        </authorList>
    </citation>
    <scope>NUCLEOTIDE SEQUENCE</scope>
    <source>
        <strain evidence="3">JMRC FSU:6197</strain>
    </source>
</reference>
<gene>
    <name evidence="3" type="ORF">LRAMOSA11380</name>
</gene>
<organism evidence="3">
    <name type="scientific">Lichtheimia ramosa</name>
    <dbReference type="NCBI Taxonomy" id="688394"/>
    <lineage>
        <taxon>Eukaryota</taxon>
        <taxon>Fungi</taxon>
        <taxon>Fungi incertae sedis</taxon>
        <taxon>Mucoromycota</taxon>
        <taxon>Mucoromycotina</taxon>
        <taxon>Mucoromycetes</taxon>
        <taxon>Mucorales</taxon>
        <taxon>Lichtheimiaceae</taxon>
        <taxon>Lichtheimia</taxon>
    </lineage>
</organism>
<dbReference type="SMART" id="SM00355">
    <property type="entry name" value="ZnF_C2H2"/>
    <property type="match status" value="3"/>
</dbReference>